<keyword evidence="1" id="KW-0175">Coiled coil</keyword>
<organism evidence="2 3">
    <name type="scientific">Paenibacillus polymyxa (strain SC2)</name>
    <name type="common">Bacillus polymyxa</name>
    <dbReference type="NCBI Taxonomy" id="886882"/>
    <lineage>
        <taxon>Bacteria</taxon>
        <taxon>Bacillati</taxon>
        <taxon>Bacillota</taxon>
        <taxon>Bacilli</taxon>
        <taxon>Bacillales</taxon>
        <taxon>Paenibacillaceae</taxon>
        <taxon>Paenibacillus</taxon>
    </lineage>
</organism>
<dbReference type="HOGENOM" id="CLU_1325284_0_0_9"/>
<sequence>MLQDFQGTDEIVSYTKDLMERENGKYALARIFGMAKRYEEEQNKKNEIEKELTLSIGEHVIDTTIVNDDIAIVEVQRKQKEGIWVYFQPVIHGRRYHEVSDTFDYALILALGKKYDVSSFAPQAICNILQMDEYEKKNRQKTFIERVRSGEAKICQLDEAIEEWQESKSQIMELHEYLGLSIYEYQEAILYNKSDVLQKIIDLQKNL</sequence>
<feature type="coiled-coil region" evidence="1">
    <location>
        <begin position="31"/>
        <end position="58"/>
    </location>
</feature>
<dbReference type="RefSeq" id="WP_013386365.1">
    <property type="nucleotide sequence ID" value="NC_014628.2"/>
</dbReference>
<dbReference type="PATRIC" id="fig|886882.15.peg.6030"/>
<evidence type="ECO:0000313" key="3">
    <source>
        <dbReference type="Proteomes" id="UP000006868"/>
    </source>
</evidence>
<gene>
    <name evidence="2" type="ORF">PPSC2_28430</name>
</gene>
<dbReference type="AlphaFoldDB" id="E3ELB9"/>
<name>E3ELB9_PAEPS</name>
<dbReference type="Proteomes" id="UP000006868">
    <property type="component" value="Plasmid pSC2"/>
</dbReference>
<reference evidence="2 3" key="1">
    <citation type="journal article" date="2011" name="J. Bacteriol.">
        <title>Complete genome sequence of Paenibacillus polymyxa SC2, a strain of plant growth-promoting Rhizobacterium with broad-spectrum antimicrobial activity.</title>
        <authorList>
            <person name="Ma M."/>
            <person name="Wang C."/>
            <person name="Ding Y."/>
            <person name="Li L."/>
            <person name="Shen D."/>
            <person name="Jiang X."/>
            <person name="Guan D."/>
            <person name="Cao F."/>
            <person name="Chen H."/>
            <person name="Feng R."/>
            <person name="Wang X."/>
            <person name="Ge Y."/>
            <person name="Yao L."/>
            <person name="Bing X."/>
            <person name="Yang X."/>
            <person name="Li J."/>
            <person name="Du B."/>
        </authorList>
    </citation>
    <scope>NUCLEOTIDE SEQUENCE [LARGE SCALE GENOMIC DNA]</scope>
    <source>
        <strain evidence="2 3">SC2</strain>
        <plasmid evidence="3">pSC2</plasmid>
    </source>
</reference>
<protein>
    <submittedName>
        <fullName evidence="2">Uncharacterized protein</fullName>
    </submittedName>
</protein>
<evidence type="ECO:0000313" key="2">
    <source>
        <dbReference type="EMBL" id="ADO59951.1"/>
    </source>
</evidence>
<geneLocation type="plasmid" evidence="2 3">
    <name>pSC2</name>
</geneLocation>
<evidence type="ECO:0000256" key="1">
    <source>
        <dbReference type="SAM" id="Coils"/>
    </source>
</evidence>
<dbReference type="KEGG" id="ppm:PPSC2_28430"/>
<keyword evidence="2" id="KW-0614">Plasmid</keyword>
<dbReference type="EMBL" id="CP002214">
    <property type="protein sequence ID" value="ADO59951.1"/>
    <property type="molecule type" value="Genomic_DNA"/>
</dbReference>
<accession>E3ELB9</accession>
<proteinExistence type="predicted"/>